<reference evidence="1 2" key="1">
    <citation type="submission" date="2020-04" db="EMBL/GenBank/DDBJ databases">
        <title>Description of novel Gluconacetobacter.</title>
        <authorList>
            <person name="Sombolestani A."/>
        </authorList>
    </citation>
    <scope>NUCLEOTIDE SEQUENCE [LARGE SCALE GENOMIC DNA]</scope>
    <source>
        <strain evidence="1 2">LMG 22058</strain>
    </source>
</reference>
<dbReference type="RefSeq" id="WP_183010698.1">
    <property type="nucleotide sequence ID" value="NZ_JABEQP010000031.1"/>
</dbReference>
<evidence type="ECO:0000313" key="1">
    <source>
        <dbReference type="EMBL" id="MBB2199798.1"/>
    </source>
</evidence>
<accession>A0A7W4K3P5</accession>
<dbReference type="Proteomes" id="UP000530320">
    <property type="component" value="Unassembled WGS sequence"/>
</dbReference>
<organism evidence="1 2">
    <name type="scientific">Gluconacetobacter dulcium</name>
    <dbReference type="NCBI Taxonomy" id="2729096"/>
    <lineage>
        <taxon>Bacteria</taxon>
        <taxon>Pseudomonadati</taxon>
        <taxon>Pseudomonadota</taxon>
        <taxon>Alphaproteobacteria</taxon>
        <taxon>Acetobacterales</taxon>
        <taxon>Acetobacteraceae</taxon>
        <taxon>Gluconacetobacter</taxon>
    </lineage>
</organism>
<evidence type="ECO:0000313" key="2">
    <source>
        <dbReference type="Proteomes" id="UP000530320"/>
    </source>
</evidence>
<dbReference type="AlphaFoldDB" id="A0A7W4K3P5"/>
<name>A0A7W4K3P5_9PROT</name>
<dbReference type="EMBL" id="JABEQP010000031">
    <property type="protein sequence ID" value="MBB2199798.1"/>
    <property type="molecule type" value="Genomic_DNA"/>
</dbReference>
<proteinExistence type="predicted"/>
<protein>
    <submittedName>
        <fullName evidence="1">Uncharacterized protein</fullName>
    </submittedName>
</protein>
<sequence length="170" mass="19063">MRLMRDVTISGRPGGTLLRFPAERRALPTIELVRSLLPEYATVYNQLARRGLGEPPHPAAVEAEGRRTGMKMLGDITLPPDPRTAREDVTRWFQPLIDRMLRRLTELQDLGWTGDRQTRHDDSRQALIATTTMSVWRTGTRLLAAWAVLDGALTAHAAASLCRVEQQAAR</sequence>
<comment type="caution">
    <text evidence="1">The sequence shown here is derived from an EMBL/GenBank/DDBJ whole genome shotgun (WGS) entry which is preliminary data.</text>
</comment>
<gene>
    <name evidence="1" type="ORF">HLH44_20615</name>
</gene>